<dbReference type="SFLD" id="SFLDG00358">
    <property type="entry name" value="Main_(cytGST)"/>
    <property type="match status" value="1"/>
</dbReference>
<evidence type="ECO:0000256" key="1">
    <source>
        <dbReference type="SAM" id="MobiDB-lite"/>
    </source>
</evidence>
<dbReference type="Pfam" id="PF00043">
    <property type="entry name" value="GST_C"/>
    <property type="match status" value="1"/>
</dbReference>
<dbReference type="SUPFAM" id="SSF47616">
    <property type="entry name" value="GST C-terminal domain-like"/>
    <property type="match status" value="1"/>
</dbReference>
<feature type="compositionally biased region" description="Basic and acidic residues" evidence="1">
    <location>
        <begin position="206"/>
        <end position="217"/>
    </location>
</feature>
<dbReference type="EMBL" id="JAMXQS010000007">
    <property type="protein sequence ID" value="MCO6051200.1"/>
    <property type="molecule type" value="Genomic_DNA"/>
</dbReference>
<dbReference type="PANTHER" id="PTHR44051:SF8">
    <property type="entry name" value="GLUTATHIONE S-TRANSFERASE GSTA"/>
    <property type="match status" value="1"/>
</dbReference>
<organism evidence="4 5">
    <name type="scientific">Mesorhizobium liriopis</name>
    <dbReference type="NCBI Taxonomy" id="2953882"/>
    <lineage>
        <taxon>Bacteria</taxon>
        <taxon>Pseudomonadati</taxon>
        <taxon>Pseudomonadota</taxon>
        <taxon>Alphaproteobacteria</taxon>
        <taxon>Hyphomicrobiales</taxon>
        <taxon>Phyllobacteriaceae</taxon>
        <taxon>Mesorhizobium</taxon>
    </lineage>
</organism>
<dbReference type="CDD" id="cd03046">
    <property type="entry name" value="GST_N_GTT1_like"/>
    <property type="match status" value="1"/>
</dbReference>
<dbReference type="Pfam" id="PF13409">
    <property type="entry name" value="GST_N_2"/>
    <property type="match status" value="1"/>
</dbReference>
<dbReference type="InterPro" id="IPR036249">
    <property type="entry name" value="Thioredoxin-like_sf"/>
</dbReference>
<sequence length="225" mass="25371">MITVTAFKWVPPFASGQVRDHRVRWVLNEVGWPYEMRLIDAKTQKDPAYRAVQPFGQVPAMEEEGRPPLFETGAILLDVAERSGKLLPQDDAEKAQTRAWLIAALNSIEPFLANVAEVDFFMKDEDVKAKRRPDVEKMARQRLGELSAALGDRDYLVGDQFTVADMMVASVLKVVGHTDMLDEWPNLVAYRDRIFARPAYQKAVADQRADHARHSPADMKYGASA</sequence>
<dbReference type="InterPro" id="IPR004045">
    <property type="entry name" value="Glutathione_S-Trfase_N"/>
</dbReference>
<dbReference type="Gene3D" id="3.40.30.10">
    <property type="entry name" value="Glutaredoxin"/>
    <property type="match status" value="1"/>
</dbReference>
<accession>A0ABT1CAJ2</accession>
<dbReference type="CDD" id="cd03207">
    <property type="entry name" value="GST_C_8"/>
    <property type="match status" value="1"/>
</dbReference>
<comment type="caution">
    <text evidence="4">The sequence shown here is derived from an EMBL/GenBank/DDBJ whole genome shotgun (WGS) entry which is preliminary data.</text>
</comment>
<reference evidence="4 5" key="1">
    <citation type="submission" date="2022-06" db="EMBL/GenBank/DDBJ databases">
        <title>Mesorhizobium sp. strain RP14 Genome sequencing and assembly.</title>
        <authorList>
            <person name="Kim I."/>
        </authorList>
    </citation>
    <scope>NUCLEOTIDE SEQUENCE [LARGE SCALE GENOMIC DNA]</scope>
    <source>
        <strain evidence="5">RP14(2022)</strain>
    </source>
</reference>
<dbReference type="InterPro" id="IPR004046">
    <property type="entry name" value="GST_C"/>
</dbReference>
<dbReference type="Proteomes" id="UP001205906">
    <property type="component" value="Unassembled WGS sequence"/>
</dbReference>
<name>A0ABT1CAJ2_9HYPH</name>
<evidence type="ECO:0000313" key="4">
    <source>
        <dbReference type="EMBL" id="MCO6051200.1"/>
    </source>
</evidence>
<dbReference type="SFLD" id="SFLDS00019">
    <property type="entry name" value="Glutathione_Transferase_(cytos"/>
    <property type="match status" value="1"/>
</dbReference>
<feature type="domain" description="GST N-terminal" evidence="2">
    <location>
        <begin position="7"/>
        <end position="87"/>
    </location>
</feature>
<keyword evidence="5" id="KW-1185">Reference proteome</keyword>
<gene>
    <name evidence="4" type="ORF">NGM99_15550</name>
</gene>
<feature type="region of interest" description="Disordered" evidence="1">
    <location>
        <begin position="206"/>
        <end position="225"/>
    </location>
</feature>
<evidence type="ECO:0000259" key="3">
    <source>
        <dbReference type="PROSITE" id="PS50405"/>
    </source>
</evidence>
<protein>
    <submittedName>
        <fullName evidence="4">Glutathione S-transferase family protein</fullName>
    </submittedName>
</protein>
<dbReference type="PROSITE" id="PS50405">
    <property type="entry name" value="GST_CTER"/>
    <property type="match status" value="1"/>
</dbReference>
<dbReference type="PANTHER" id="PTHR44051">
    <property type="entry name" value="GLUTATHIONE S-TRANSFERASE-RELATED"/>
    <property type="match status" value="1"/>
</dbReference>
<dbReference type="InterPro" id="IPR040079">
    <property type="entry name" value="Glutathione_S-Trfase"/>
</dbReference>
<dbReference type="InterPro" id="IPR010987">
    <property type="entry name" value="Glutathione-S-Trfase_C-like"/>
</dbReference>
<evidence type="ECO:0000313" key="5">
    <source>
        <dbReference type="Proteomes" id="UP001205906"/>
    </source>
</evidence>
<dbReference type="Gene3D" id="1.20.1050.10">
    <property type="match status" value="1"/>
</dbReference>
<dbReference type="SUPFAM" id="SSF52833">
    <property type="entry name" value="Thioredoxin-like"/>
    <property type="match status" value="1"/>
</dbReference>
<proteinExistence type="predicted"/>
<dbReference type="RefSeq" id="WP_252820514.1">
    <property type="nucleotide sequence ID" value="NZ_JAMXQS010000007.1"/>
</dbReference>
<feature type="domain" description="GST C-terminal" evidence="3">
    <location>
        <begin position="90"/>
        <end position="219"/>
    </location>
</feature>
<evidence type="ECO:0000259" key="2">
    <source>
        <dbReference type="PROSITE" id="PS50404"/>
    </source>
</evidence>
<dbReference type="InterPro" id="IPR036282">
    <property type="entry name" value="Glutathione-S-Trfase_C_sf"/>
</dbReference>
<dbReference type="PROSITE" id="PS50404">
    <property type="entry name" value="GST_NTER"/>
    <property type="match status" value="1"/>
</dbReference>